<evidence type="ECO:0000256" key="4">
    <source>
        <dbReference type="PROSITE-ProRule" id="PRU00335"/>
    </source>
</evidence>
<evidence type="ECO:0000313" key="6">
    <source>
        <dbReference type="EMBL" id="PJJ82147.1"/>
    </source>
</evidence>
<dbReference type="InterPro" id="IPR009057">
    <property type="entry name" value="Homeodomain-like_sf"/>
</dbReference>
<proteinExistence type="predicted"/>
<sequence length="216" mass="23598">MSAQTTTIEIAAEPAVSLRNEPVQARSTARLTALLDAAASIVDEVGIERLTTAMVAERAGASIGTVYRYFPDRIVLLQALGSRNFERVMARITEAINDPAHADWRAALSNSFATVIDTYRTEPGFRGLRVGDQLDLRPLPNGRTFKSLVAERIVEALSARFGVENSAATRFTLEASLEMSDALVARAFLMNPQGDEEFISVSTSYVRGFIVENIGW</sequence>
<protein>
    <submittedName>
        <fullName evidence="6">TetR family transcriptional regulator</fullName>
    </submittedName>
</protein>
<evidence type="ECO:0000313" key="7">
    <source>
        <dbReference type="Proteomes" id="UP000231742"/>
    </source>
</evidence>
<dbReference type="Pfam" id="PF00440">
    <property type="entry name" value="TetR_N"/>
    <property type="match status" value="1"/>
</dbReference>
<dbReference type="InterPro" id="IPR041674">
    <property type="entry name" value="TetR_C_22"/>
</dbReference>
<evidence type="ECO:0000256" key="1">
    <source>
        <dbReference type="ARBA" id="ARBA00023015"/>
    </source>
</evidence>
<gene>
    <name evidence="6" type="ORF">CLV85_1338</name>
</gene>
<dbReference type="SUPFAM" id="SSF46689">
    <property type="entry name" value="Homeodomain-like"/>
    <property type="match status" value="1"/>
</dbReference>
<keyword evidence="3" id="KW-0804">Transcription</keyword>
<dbReference type="AlphaFoldDB" id="A0A2M9D8V0"/>
<dbReference type="OrthoDB" id="9816320at2"/>
<accession>A0A2M9D8V0</accession>
<keyword evidence="1" id="KW-0805">Transcription regulation</keyword>
<dbReference type="Gene3D" id="1.10.357.10">
    <property type="entry name" value="Tetracycline Repressor, domain 2"/>
    <property type="match status" value="1"/>
</dbReference>
<dbReference type="PRINTS" id="PR00455">
    <property type="entry name" value="HTHTETR"/>
</dbReference>
<dbReference type="InterPro" id="IPR050109">
    <property type="entry name" value="HTH-type_TetR-like_transc_reg"/>
</dbReference>
<reference evidence="6 7" key="1">
    <citation type="submission" date="2017-11" db="EMBL/GenBank/DDBJ databases">
        <title>Genomic Encyclopedia of Archaeal and Bacterial Type Strains, Phase II (KMG-II): From Individual Species to Whole Genera.</title>
        <authorList>
            <person name="Goeker M."/>
        </authorList>
    </citation>
    <scope>NUCLEOTIDE SEQUENCE [LARGE SCALE GENOMIC DNA]</scope>
    <source>
        <strain evidence="6 7">DSM 16400</strain>
    </source>
</reference>
<dbReference type="Proteomes" id="UP000231742">
    <property type="component" value="Unassembled WGS sequence"/>
</dbReference>
<evidence type="ECO:0000256" key="2">
    <source>
        <dbReference type="ARBA" id="ARBA00023125"/>
    </source>
</evidence>
<dbReference type="GO" id="GO:0000976">
    <property type="term" value="F:transcription cis-regulatory region binding"/>
    <property type="evidence" value="ECO:0007669"/>
    <property type="project" value="TreeGrafter"/>
</dbReference>
<dbReference type="EMBL" id="PGFH01000001">
    <property type="protein sequence ID" value="PJJ82147.1"/>
    <property type="molecule type" value="Genomic_DNA"/>
</dbReference>
<dbReference type="RefSeq" id="WP_100388771.1">
    <property type="nucleotide sequence ID" value="NZ_BMZU01000001.1"/>
</dbReference>
<dbReference type="Pfam" id="PF17928">
    <property type="entry name" value="TetR_C_22"/>
    <property type="match status" value="1"/>
</dbReference>
<dbReference type="GO" id="GO:0003700">
    <property type="term" value="F:DNA-binding transcription factor activity"/>
    <property type="evidence" value="ECO:0007669"/>
    <property type="project" value="TreeGrafter"/>
</dbReference>
<dbReference type="InterPro" id="IPR001647">
    <property type="entry name" value="HTH_TetR"/>
</dbReference>
<feature type="domain" description="HTH tetR-type" evidence="5">
    <location>
        <begin position="28"/>
        <end position="88"/>
    </location>
</feature>
<name>A0A2M9D8V0_9MICO</name>
<comment type="caution">
    <text evidence="6">The sequence shown here is derived from an EMBL/GenBank/DDBJ whole genome shotgun (WGS) entry which is preliminary data.</text>
</comment>
<evidence type="ECO:0000256" key="3">
    <source>
        <dbReference type="ARBA" id="ARBA00023163"/>
    </source>
</evidence>
<dbReference type="PANTHER" id="PTHR30055">
    <property type="entry name" value="HTH-TYPE TRANSCRIPTIONAL REGULATOR RUTR"/>
    <property type="match status" value="1"/>
</dbReference>
<organism evidence="6 7">
    <name type="scientific">Salinibacterium amurskyense</name>
    <dbReference type="NCBI Taxonomy" id="205941"/>
    <lineage>
        <taxon>Bacteria</taxon>
        <taxon>Bacillati</taxon>
        <taxon>Actinomycetota</taxon>
        <taxon>Actinomycetes</taxon>
        <taxon>Micrococcales</taxon>
        <taxon>Microbacteriaceae</taxon>
        <taxon>Salinibacterium</taxon>
    </lineage>
</organism>
<dbReference type="PANTHER" id="PTHR30055:SF151">
    <property type="entry name" value="TRANSCRIPTIONAL REGULATORY PROTEIN"/>
    <property type="match status" value="1"/>
</dbReference>
<keyword evidence="7" id="KW-1185">Reference proteome</keyword>
<feature type="DNA-binding region" description="H-T-H motif" evidence="4">
    <location>
        <begin position="51"/>
        <end position="70"/>
    </location>
</feature>
<evidence type="ECO:0000259" key="5">
    <source>
        <dbReference type="PROSITE" id="PS50977"/>
    </source>
</evidence>
<dbReference type="PROSITE" id="PS50977">
    <property type="entry name" value="HTH_TETR_2"/>
    <property type="match status" value="1"/>
</dbReference>
<keyword evidence="2 4" id="KW-0238">DNA-binding</keyword>